<evidence type="ECO:0000256" key="4">
    <source>
        <dbReference type="ARBA" id="ARBA00022490"/>
    </source>
</evidence>
<protein>
    <recommendedName>
        <fullName evidence="6">Ribosomal RNA-processing protein 42</fullName>
    </recommendedName>
</protein>
<evidence type="ECO:0000256" key="1">
    <source>
        <dbReference type="ARBA" id="ARBA00004496"/>
    </source>
</evidence>
<dbReference type="PANTHER" id="PTHR11097">
    <property type="entry name" value="EXOSOME COMPLEX EXONUCLEASE RIBOSOMAL RNA PROCESSING PROTEIN"/>
    <property type="match status" value="1"/>
</dbReference>
<dbReference type="Proteomes" id="UP001516464">
    <property type="component" value="Unassembled WGS sequence"/>
</dbReference>
<evidence type="ECO:0000256" key="5">
    <source>
        <dbReference type="ARBA" id="ARBA00022835"/>
    </source>
</evidence>
<dbReference type="InterPro" id="IPR027408">
    <property type="entry name" value="PNPase/RNase_PH_dom_sf"/>
</dbReference>
<evidence type="ECO:0000313" key="7">
    <source>
        <dbReference type="EMBL" id="KAF7683757.1"/>
    </source>
</evidence>
<dbReference type="SUPFAM" id="SSF54211">
    <property type="entry name" value="Ribosomal protein S5 domain 2-like"/>
    <property type="match status" value="1"/>
</dbReference>
<dbReference type="SUPFAM" id="SSF55666">
    <property type="entry name" value="Ribonuclease PH domain 2-like"/>
    <property type="match status" value="1"/>
</dbReference>
<dbReference type="InterPro" id="IPR036345">
    <property type="entry name" value="ExoRNase_PH_dom2_sf"/>
</dbReference>
<reference evidence="7 8" key="1">
    <citation type="submission" date="2019-01" db="EMBL/GenBank/DDBJ databases">
        <title>Genomes sequencing and comparative genomics of infectious freshwater microsporidia, Cucumispora dikerogammari and Thelohania contejeani.</title>
        <authorList>
            <person name="Cormier A."/>
            <person name="Giraud I."/>
            <person name="Wattier R."/>
            <person name="Teixeira M."/>
            <person name="Grandjean F."/>
            <person name="Rigaud T."/>
            <person name="Cordaux R."/>
        </authorList>
    </citation>
    <scope>NUCLEOTIDE SEQUENCE [LARGE SCALE GENOMIC DNA]</scope>
    <source>
        <strain evidence="7">T1</strain>
        <tissue evidence="7">Spores</tissue>
    </source>
</reference>
<keyword evidence="8" id="KW-1185">Reference proteome</keyword>
<evidence type="ECO:0000256" key="6">
    <source>
        <dbReference type="ARBA" id="ARBA00042523"/>
    </source>
</evidence>
<evidence type="ECO:0000256" key="3">
    <source>
        <dbReference type="ARBA" id="ARBA00006678"/>
    </source>
</evidence>
<accession>A0ABQ7I039</accession>
<keyword evidence="5" id="KW-0271">Exosome</keyword>
<proteinExistence type="inferred from homology"/>
<dbReference type="PANTHER" id="PTHR11097:SF8">
    <property type="entry name" value="EXOSOME COMPLEX COMPONENT RRP42"/>
    <property type="match status" value="1"/>
</dbReference>
<comment type="similarity">
    <text evidence="3">Belongs to the RNase PH family.</text>
</comment>
<dbReference type="Gene3D" id="3.30.230.70">
    <property type="entry name" value="GHMP Kinase, N-terminal domain"/>
    <property type="match status" value="1"/>
</dbReference>
<organism evidence="7 8">
    <name type="scientific">Astathelohania contejeani</name>
    <dbReference type="NCBI Taxonomy" id="164912"/>
    <lineage>
        <taxon>Eukaryota</taxon>
        <taxon>Fungi</taxon>
        <taxon>Fungi incertae sedis</taxon>
        <taxon>Microsporidia</taxon>
        <taxon>Astathelohaniidae</taxon>
        <taxon>Astathelohania</taxon>
    </lineage>
</organism>
<dbReference type="InterPro" id="IPR020568">
    <property type="entry name" value="Ribosomal_Su5_D2-typ_SF"/>
</dbReference>
<dbReference type="InterPro" id="IPR050590">
    <property type="entry name" value="Exosome_comp_Rrp42_subfam"/>
</dbReference>
<keyword evidence="4" id="KW-0963">Cytoplasm</keyword>
<comment type="caution">
    <text evidence="7">The sequence shown here is derived from an EMBL/GenBank/DDBJ whole genome shotgun (WGS) entry which is preliminary data.</text>
</comment>
<sequence length="229" mass="26610">MDLACSNEKEFVRNAISYGTRIDLRGFHEIRQIKISDSTNEQADGYIRLGNGETEIEIFIRIFETEKTLIKLDISANELKKYKDASKSIEKEIEVNLMLPIEKYFIPILKKYKIGIKIELNLIKDGGNSYDLLFYGISKIFKCISIPLIENIKEEIKEIRESIDIPYSQTYAIFGDEYLSDPNKLEEQSCDCLVHIFYDQSKAQICGMEINYKRNYKLETLLKIINKGC</sequence>
<gene>
    <name evidence="7" type="primary">rrp42_0</name>
    <name evidence="7" type="ORF">TCON_1047</name>
</gene>
<comment type="subcellular location">
    <subcellularLocation>
        <location evidence="1">Cytoplasm</location>
    </subcellularLocation>
    <subcellularLocation>
        <location evidence="2">Nucleus</location>
        <location evidence="2">Nucleolus</location>
    </subcellularLocation>
</comment>
<dbReference type="EMBL" id="SBIQ01000055">
    <property type="protein sequence ID" value="KAF7683757.1"/>
    <property type="molecule type" value="Genomic_DNA"/>
</dbReference>
<evidence type="ECO:0000313" key="8">
    <source>
        <dbReference type="Proteomes" id="UP001516464"/>
    </source>
</evidence>
<evidence type="ECO:0000256" key="2">
    <source>
        <dbReference type="ARBA" id="ARBA00004604"/>
    </source>
</evidence>
<name>A0ABQ7I039_9MICR</name>